<keyword evidence="3" id="KW-0413">Isomerase</keyword>
<dbReference type="eggNOG" id="COG0451">
    <property type="taxonomic scope" value="Bacteria"/>
</dbReference>
<dbReference type="AlphaFoldDB" id="K9XYG9"/>
<dbReference type="OrthoDB" id="9807212at2"/>
<accession>K9XYG9</accession>
<dbReference type="RefSeq" id="WP_015195304.1">
    <property type="nucleotide sequence ID" value="NC_019748.1"/>
</dbReference>
<dbReference type="Proteomes" id="UP000010473">
    <property type="component" value="Chromosome"/>
</dbReference>
<name>K9XYG9_STAC7</name>
<evidence type="ECO:0000313" key="4">
    <source>
        <dbReference type="Proteomes" id="UP000010473"/>
    </source>
</evidence>
<dbReference type="STRING" id="111780.Sta7437_4173"/>
<feature type="domain" description="NAD-dependent epimerase/dehydratase" evidence="2">
    <location>
        <begin position="3"/>
        <end position="225"/>
    </location>
</feature>
<dbReference type="PANTHER" id="PTHR43000">
    <property type="entry name" value="DTDP-D-GLUCOSE 4,6-DEHYDRATASE-RELATED"/>
    <property type="match status" value="1"/>
</dbReference>
<evidence type="ECO:0000256" key="1">
    <source>
        <dbReference type="ARBA" id="ARBA00007637"/>
    </source>
</evidence>
<reference evidence="4" key="1">
    <citation type="journal article" date="2013" name="Proc. Natl. Acad. Sci. U.S.A.">
        <title>Improving the coverage of the cyanobacterial phylum using diversity-driven genome sequencing.</title>
        <authorList>
            <person name="Shih P.M."/>
            <person name="Wu D."/>
            <person name="Latifi A."/>
            <person name="Axen S.D."/>
            <person name="Fewer D.P."/>
            <person name="Talla E."/>
            <person name="Calteau A."/>
            <person name="Cai F."/>
            <person name="Tandeau de Marsac N."/>
            <person name="Rippka R."/>
            <person name="Herdman M."/>
            <person name="Sivonen K."/>
            <person name="Coursin T."/>
            <person name="Laurent T."/>
            <person name="Goodwin L."/>
            <person name="Nolan M."/>
            <person name="Davenport K.W."/>
            <person name="Han C.S."/>
            <person name="Rubin E.M."/>
            <person name="Eisen J.A."/>
            <person name="Woyke T."/>
            <person name="Gugger M."/>
            <person name="Kerfeld C.A."/>
        </authorList>
    </citation>
    <scope>NUCLEOTIDE SEQUENCE [LARGE SCALE GENOMIC DNA]</scope>
    <source>
        <strain evidence="4">ATCC 29371 / PCC 7437</strain>
    </source>
</reference>
<dbReference type="HOGENOM" id="CLU_007383_6_1_3"/>
<dbReference type="InterPro" id="IPR036291">
    <property type="entry name" value="NAD(P)-bd_dom_sf"/>
</dbReference>
<organism evidence="3 4">
    <name type="scientific">Stanieria cyanosphaera (strain ATCC 29371 / PCC 7437)</name>
    <dbReference type="NCBI Taxonomy" id="111780"/>
    <lineage>
        <taxon>Bacteria</taxon>
        <taxon>Bacillati</taxon>
        <taxon>Cyanobacteriota</taxon>
        <taxon>Cyanophyceae</taxon>
        <taxon>Pleurocapsales</taxon>
        <taxon>Dermocarpellaceae</taxon>
        <taxon>Stanieria</taxon>
    </lineage>
</organism>
<dbReference type="GO" id="GO:0003974">
    <property type="term" value="F:UDP-N-acetylglucosamine 4-epimerase activity"/>
    <property type="evidence" value="ECO:0007669"/>
    <property type="project" value="UniProtKB-EC"/>
</dbReference>
<dbReference type="PATRIC" id="fig|111780.3.peg.4325"/>
<comment type="similarity">
    <text evidence="1">Belongs to the NAD(P)-dependent epimerase/dehydratase family.</text>
</comment>
<sequence length="324" mass="35345">MKVLITGATGFIGSHLIPRLNLINNCQLIAAIRNQDSQPKLSTTVKTIIVGEIDGDTDWSQALIGIDAVIHLAARAHILQEQVPDPEAEFIRVNTQGTANLVQQSIQAGVKHFIFISSIGAVATLSNQILTEETPPQPDTAYGRSKLKAEQALIELASNTNMTWTILRPTLVYGAGNPGNMASLLKLVKSGLPLPLKSVKNRRSFLYVGNLVDAIAICLTNPHAKNQLFLISDTQALSTLELIEQIANSLNTRSILIPVSPMVLKFLGYLGDLITYIIKRKLPINSVIINRLLGSLVVDSNYLYKTLNWQPPYTIKQGIAQGLL</sequence>
<dbReference type="InterPro" id="IPR001509">
    <property type="entry name" value="Epimerase_deHydtase"/>
</dbReference>
<dbReference type="Pfam" id="PF01370">
    <property type="entry name" value="Epimerase"/>
    <property type="match status" value="1"/>
</dbReference>
<evidence type="ECO:0000259" key="2">
    <source>
        <dbReference type="Pfam" id="PF01370"/>
    </source>
</evidence>
<gene>
    <name evidence="3" type="ordered locus">Sta7437_4173</name>
</gene>
<dbReference type="KEGG" id="scs:Sta7437_4173"/>
<protein>
    <submittedName>
        <fullName evidence="3">UDP-N-acetylglucosamine 4-epimerase</fullName>
        <ecNumber evidence="3">5.1.3.7</ecNumber>
    </submittedName>
</protein>
<evidence type="ECO:0000313" key="3">
    <source>
        <dbReference type="EMBL" id="AFZ37650.1"/>
    </source>
</evidence>
<dbReference type="EMBL" id="CP003653">
    <property type="protein sequence ID" value="AFZ37650.1"/>
    <property type="molecule type" value="Genomic_DNA"/>
</dbReference>
<dbReference type="Gene3D" id="3.40.50.720">
    <property type="entry name" value="NAD(P)-binding Rossmann-like Domain"/>
    <property type="match status" value="1"/>
</dbReference>
<proteinExistence type="inferred from homology"/>
<keyword evidence="4" id="KW-1185">Reference proteome</keyword>
<dbReference type="EC" id="5.1.3.7" evidence="3"/>
<dbReference type="SUPFAM" id="SSF51735">
    <property type="entry name" value="NAD(P)-binding Rossmann-fold domains"/>
    <property type="match status" value="1"/>
</dbReference>